<evidence type="ECO:0000256" key="3">
    <source>
        <dbReference type="ARBA" id="ARBA00022692"/>
    </source>
</evidence>
<proteinExistence type="predicted"/>
<feature type="transmembrane region" description="Helical" evidence="6">
    <location>
        <begin position="277"/>
        <end position="305"/>
    </location>
</feature>
<dbReference type="NCBIfam" id="NF037982">
    <property type="entry name" value="Nramp_1"/>
    <property type="match status" value="1"/>
</dbReference>
<feature type="transmembrane region" description="Helical" evidence="6">
    <location>
        <begin position="357"/>
        <end position="374"/>
    </location>
</feature>
<reference evidence="7 8" key="1">
    <citation type="submission" date="2017-03" db="EMBL/GenBank/DDBJ databases">
        <title>Genome sequence of Clostridium chromiireducens DSM 23318.</title>
        <authorList>
            <person name="Poehlein A."/>
            <person name="Daniel R."/>
        </authorList>
    </citation>
    <scope>NUCLEOTIDE SEQUENCE [LARGE SCALE GENOMIC DNA]</scope>
    <source>
        <strain evidence="7 8">DSM 23318</strain>
    </source>
</reference>
<feature type="transmembrane region" description="Helical" evidence="6">
    <location>
        <begin position="188"/>
        <end position="210"/>
    </location>
</feature>
<dbReference type="RefSeq" id="WP_079442007.1">
    <property type="nucleotide sequence ID" value="NZ_MZGT01000095.1"/>
</dbReference>
<evidence type="ECO:0000256" key="2">
    <source>
        <dbReference type="ARBA" id="ARBA00022448"/>
    </source>
</evidence>
<comment type="subcellular location">
    <subcellularLocation>
        <location evidence="1">Membrane</location>
        <topology evidence="1">Multi-pass membrane protein</topology>
    </subcellularLocation>
</comment>
<dbReference type="STRING" id="225345.CLCHR_43940"/>
<dbReference type="OrthoDB" id="141480at2"/>
<keyword evidence="5 6" id="KW-0472">Membrane</keyword>
<keyword evidence="3 6" id="KW-0812">Transmembrane</keyword>
<comment type="caution">
    <text evidence="7">The sequence shown here is derived from an EMBL/GenBank/DDBJ whole genome shotgun (WGS) entry which is preliminary data.</text>
</comment>
<dbReference type="PANTHER" id="PTHR11706">
    <property type="entry name" value="SOLUTE CARRIER PROTEIN FAMILY 11 MEMBER"/>
    <property type="match status" value="1"/>
</dbReference>
<keyword evidence="8" id="KW-1185">Reference proteome</keyword>
<sequence>MKKALSSRYKKLLFIMTIIGPGLITVNAGNDAGGITTYASVGASYGYKMLWGLLLITFSLAVIQEMNARMAVVTGKGLSDLIREKFGVKLTFFAMTILLIANMGVVFGDFAGIAASLELFNVSKYISIPVVSIMIWFLVTKGSYKKVENIFLLFTFVFFTYIISAILTKPDWGHVMQSMVTPTIELNTGFLLTFIGMIGTTITPYMQFYLQSSIVDKKISISDYKYEKLDVYLGAFWGNAVAFFIIVCTAVTLYKAGITITSAEEAAISLKPLAGEAAFILFGAGLFGASVLATAVIPLSTSYAICEAFGWESGVDNDYKDAPAFFGIYTGIIILGALFILIPGVSLIKIILVSQQIAGLLSPIILTFMIILINDKRIMGKYVNNKTQNIVSWATVIFIITLSIILVVSPLFS</sequence>
<gene>
    <name evidence="7" type="primary">mntH_3</name>
    <name evidence="7" type="ORF">CLCHR_43940</name>
</gene>
<evidence type="ECO:0000313" key="8">
    <source>
        <dbReference type="Proteomes" id="UP000191056"/>
    </source>
</evidence>
<evidence type="ECO:0000256" key="5">
    <source>
        <dbReference type="ARBA" id="ARBA00023136"/>
    </source>
</evidence>
<feature type="transmembrane region" description="Helical" evidence="6">
    <location>
        <begin position="150"/>
        <end position="168"/>
    </location>
</feature>
<accession>A0A1V4ICB3</accession>
<dbReference type="Proteomes" id="UP000191056">
    <property type="component" value="Unassembled WGS sequence"/>
</dbReference>
<evidence type="ECO:0000313" key="7">
    <source>
        <dbReference type="EMBL" id="OPJ57494.1"/>
    </source>
</evidence>
<feature type="transmembrane region" description="Helical" evidence="6">
    <location>
        <begin position="49"/>
        <end position="66"/>
    </location>
</feature>
<evidence type="ECO:0000256" key="6">
    <source>
        <dbReference type="SAM" id="Phobius"/>
    </source>
</evidence>
<keyword evidence="4 6" id="KW-1133">Transmembrane helix</keyword>
<feature type="transmembrane region" description="Helical" evidence="6">
    <location>
        <begin position="119"/>
        <end position="138"/>
    </location>
</feature>
<feature type="transmembrane region" description="Helical" evidence="6">
    <location>
        <begin position="86"/>
        <end position="107"/>
    </location>
</feature>
<organism evidence="7 8">
    <name type="scientific">Clostridium chromiireducens</name>
    <dbReference type="NCBI Taxonomy" id="225345"/>
    <lineage>
        <taxon>Bacteria</taxon>
        <taxon>Bacillati</taxon>
        <taxon>Bacillota</taxon>
        <taxon>Clostridia</taxon>
        <taxon>Eubacteriales</taxon>
        <taxon>Clostridiaceae</taxon>
        <taxon>Clostridium</taxon>
    </lineage>
</organism>
<dbReference type="GO" id="GO:0015086">
    <property type="term" value="F:cadmium ion transmembrane transporter activity"/>
    <property type="evidence" value="ECO:0007669"/>
    <property type="project" value="TreeGrafter"/>
</dbReference>
<name>A0A1V4ICB3_9CLOT</name>
<dbReference type="InterPro" id="IPR001046">
    <property type="entry name" value="NRAMP_fam"/>
</dbReference>
<dbReference type="GO" id="GO:0034755">
    <property type="term" value="P:iron ion transmembrane transport"/>
    <property type="evidence" value="ECO:0007669"/>
    <property type="project" value="TreeGrafter"/>
</dbReference>
<dbReference type="Pfam" id="PF01566">
    <property type="entry name" value="Nramp"/>
    <property type="match status" value="1"/>
</dbReference>
<dbReference type="EMBL" id="MZGT01000095">
    <property type="protein sequence ID" value="OPJ57494.1"/>
    <property type="molecule type" value="Genomic_DNA"/>
</dbReference>
<feature type="transmembrane region" description="Helical" evidence="6">
    <location>
        <begin position="326"/>
        <end position="351"/>
    </location>
</feature>
<keyword evidence="2" id="KW-0813">Transport</keyword>
<evidence type="ECO:0000256" key="4">
    <source>
        <dbReference type="ARBA" id="ARBA00022989"/>
    </source>
</evidence>
<dbReference type="GO" id="GO:0005886">
    <property type="term" value="C:plasma membrane"/>
    <property type="evidence" value="ECO:0007669"/>
    <property type="project" value="TreeGrafter"/>
</dbReference>
<evidence type="ECO:0000256" key="1">
    <source>
        <dbReference type="ARBA" id="ARBA00004141"/>
    </source>
</evidence>
<dbReference type="GO" id="GO:0005384">
    <property type="term" value="F:manganese ion transmembrane transporter activity"/>
    <property type="evidence" value="ECO:0007669"/>
    <property type="project" value="TreeGrafter"/>
</dbReference>
<feature type="transmembrane region" description="Helical" evidence="6">
    <location>
        <begin position="390"/>
        <end position="412"/>
    </location>
</feature>
<dbReference type="PANTHER" id="PTHR11706:SF33">
    <property type="entry name" value="NATURAL RESISTANCE-ASSOCIATED MACROPHAGE PROTEIN 2"/>
    <property type="match status" value="1"/>
</dbReference>
<feature type="transmembrane region" description="Helical" evidence="6">
    <location>
        <begin position="231"/>
        <end position="257"/>
    </location>
</feature>
<protein>
    <submittedName>
        <fullName evidence="7">Divalent metal cation transporter MntH</fullName>
    </submittedName>
</protein>
<dbReference type="AlphaFoldDB" id="A0A1V4ICB3"/>
<feature type="transmembrane region" description="Helical" evidence="6">
    <location>
        <begin position="12"/>
        <end position="29"/>
    </location>
</feature>